<keyword evidence="1 2" id="KW-0732">Signal</keyword>
<dbReference type="OrthoDB" id="268975at2"/>
<dbReference type="InterPro" id="IPR027385">
    <property type="entry name" value="Beta-barrel_OMP"/>
</dbReference>
<dbReference type="Gene3D" id="2.40.160.20">
    <property type="match status" value="1"/>
</dbReference>
<organism evidence="4 5">
    <name type="scientific">Cribrihabitans marinus</name>
    <dbReference type="NCBI Taxonomy" id="1227549"/>
    <lineage>
        <taxon>Bacteria</taxon>
        <taxon>Pseudomonadati</taxon>
        <taxon>Pseudomonadota</taxon>
        <taxon>Alphaproteobacteria</taxon>
        <taxon>Rhodobacterales</taxon>
        <taxon>Paracoccaceae</taxon>
        <taxon>Cribrihabitans</taxon>
    </lineage>
</organism>
<dbReference type="RefSeq" id="WP_092371276.1">
    <property type="nucleotide sequence ID" value="NZ_BMGV01000001.1"/>
</dbReference>
<dbReference type="Proteomes" id="UP000199379">
    <property type="component" value="Unassembled WGS sequence"/>
</dbReference>
<dbReference type="AlphaFoldDB" id="A0A1H7E8E9"/>
<accession>A0A1H7E8E9</accession>
<dbReference type="SUPFAM" id="SSF56925">
    <property type="entry name" value="OMPA-like"/>
    <property type="match status" value="1"/>
</dbReference>
<feature type="domain" description="Outer membrane protein beta-barrel" evidence="3">
    <location>
        <begin position="33"/>
        <end position="192"/>
    </location>
</feature>
<feature type="chain" id="PRO_5011439838" evidence="2">
    <location>
        <begin position="21"/>
        <end position="192"/>
    </location>
</feature>
<evidence type="ECO:0000259" key="3">
    <source>
        <dbReference type="Pfam" id="PF13505"/>
    </source>
</evidence>
<evidence type="ECO:0000256" key="1">
    <source>
        <dbReference type="ARBA" id="ARBA00022729"/>
    </source>
</evidence>
<evidence type="ECO:0000256" key="2">
    <source>
        <dbReference type="SAM" id="SignalP"/>
    </source>
</evidence>
<reference evidence="4 5" key="1">
    <citation type="submission" date="2016-10" db="EMBL/GenBank/DDBJ databases">
        <authorList>
            <person name="de Groot N.N."/>
        </authorList>
    </citation>
    <scope>NUCLEOTIDE SEQUENCE [LARGE SCALE GENOMIC DNA]</scope>
    <source>
        <strain evidence="4 5">DSM 29340</strain>
    </source>
</reference>
<keyword evidence="5" id="KW-1185">Reference proteome</keyword>
<evidence type="ECO:0000313" key="5">
    <source>
        <dbReference type="Proteomes" id="UP000199379"/>
    </source>
</evidence>
<evidence type="ECO:0000313" key="4">
    <source>
        <dbReference type="EMBL" id="SEK06865.1"/>
    </source>
</evidence>
<dbReference type="STRING" id="1227549.SAMN05444007_11713"/>
<dbReference type="Pfam" id="PF13505">
    <property type="entry name" value="OMP_b-brl"/>
    <property type="match status" value="1"/>
</dbReference>
<dbReference type="EMBL" id="FNYD01000017">
    <property type="protein sequence ID" value="SEK06865.1"/>
    <property type="molecule type" value="Genomic_DNA"/>
</dbReference>
<sequence length="192" mass="19714">MTRIISTAAIVAALSSPAFAGNVSEPVIEPAPVAPAPAPNLGGDWTGAYIGGQIGQLDVEPEGAPDGDDVAYGVHGGYNYDFGRFVLGGEVDYDATDLDLGGAASVDSVLRGKLKAGYDFGQVLAYVTGGAARADTSLGDETGEFYGLGVSYQVTDQWIVGAELLEHQFDDIGGSGIDADARSASVRASFRF</sequence>
<name>A0A1H7E8E9_9RHOB</name>
<feature type="signal peptide" evidence="2">
    <location>
        <begin position="1"/>
        <end position="20"/>
    </location>
</feature>
<dbReference type="InterPro" id="IPR011250">
    <property type="entry name" value="OMP/PagP_B-barrel"/>
</dbReference>
<protein>
    <submittedName>
        <fullName evidence="4">Opacity protein</fullName>
    </submittedName>
</protein>
<gene>
    <name evidence="4" type="ORF">SAMN05444007_11713</name>
</gene>
<proteinExistence type="predicted"/>